<dbReference type="RefSeq" id="WP_166536881.1">
    <property type="nucleotide sequence ID" value="NZ_JAABLM010000007.1"/>
</dbReference>
<dbReference type="EMBL" id="JAABLM010000007">
    <property type="protein sequence ID" value="NBL65058.1"/>
    <property type="molecule type" value="Genomic_DNA"/>
</dbReference>
<dbReference type="InterPro" id="IPR002491">
    <property type="entry name" value="ABC_transptr_periplasmic_BD"/>
</dbReference>
<dbReference type="PANTHER" id="PTHR30535:SF4">
    <property type="entry name" value="HEMIN-BINDING PERIPLASMIC PROTEIN HMUT"/>
    <property type="match status" value="1"/>
</dbReference>
<dbReference type="SUPFAM" id="SSF53807">
    <property type="entry name" value="Helical backbone' metal receptor"/>
    <property type="match status" value="1"/>
</dbReference>
<dbReference type="Gene3D" id="3.40.50.1980">
    <property type="entry name" value="Nitrogenase molybdenum iron protein domain"/>
    <property type="match status" value="2"/>
</dbReference>
<reference evidence="3" key="1">
    <citation type="submission" date="2020-01" db="EMBL/GenBank/DDBJ databases">
        <title>Sphingomonas sp. strain CSW-10.</title>
        <authorList>
            <person name="Chen W.-M."/>
        </authorList>
    </citation>
    <scope>NUCLEOTIDE SEQUENCE [LARGE SCALE GENOMIC DNA]</scope>
    <source>
        <strain evidence="3">NST-5</strain>
    </source>
</reference>
<proteinExistence type="predicted"/>
<dbReference type="PANTHER" id="PTHR30535">
    <property type="entry name" value="VITAMIN B12-BINDING PROTEIN"/>
    <property type="match status" value="1"/>
</dbReference>
<organism evidence="2 3">
    <name type="scientific">Flavobacterium ichthyis</name>
    <dbReference type="NCBI Taxonomy" id="2698827"/>
    <lineage>
        <taxon>Bacteria</taxon>
        <taxon>Pseudomonadati</taxon>
        <taxon>Bacteroidota</taxon>
        <taxon>Flavobacteriia</taxon>
        <taxon>Flavobacteriales</taxon>
        <taxon>Flavobacteriaceae</taxon>
        <taxon>Flavobacterium</taxon>
    </lineage>
</organism>
<feature type="domain" description="Fe/B12 periplasmic-binding" evidence="1">
    <location>
        <begin position="40"/>
        <end position="292"/>
    </location>
</feature>
<evidence type="ECO:0000259" key="1">
    <source>
        <dbReference type="PROSITE" id="PS50983"/>
    </source>
</evidence>
<dbReference type="Pfam" id="PF01497">
    <property type="entry name" value="Peripla_BP_2"/>
    <property type="match status" value="1"/>
</dbReference>
<dbReference type="InterPro" id="IPR050902">
    <property type="entry name" value="ABC_Transporter_SBP"/>
</dbReference>
<name>A0ABW9Z876_9FLAO</name>
<keyword evidence="3" id="KW-1185">Reference proteome</keyword>
<accession>A0ABW9Z876</accession>
<dbReference type="PROSITE" id="PS50983">
    <property type="entry name" value="FE_B12_PBP"/>
    <property type="match status" value="1"/>
</dbReference>
<evidence type="ECO:0000313" key="3">
    <source>
        <dbReference type="Proteomes" id="UP000798602"/>
    </source>
</evidence>
<dbReference type="PROSITE" id="PS51257">
    <property type="entry name" value="PROKAR_LIPOPROTEIN"/>
    <property type="match status" value="1"/>
</dbReference>
<dbReference type="Proteomes" id="UP000798602">
    <property type="component" value="Unassembled WGS sequence"/>
</dbReference>
<evidence type="ECO:0000313" key="2">
    <source>
        <dbReference type="EMBL" id="NBL65058.1"/>
    </source>
</evidence>
<sequence length="292" mass="31060">MKKIALVLVVVSSAVLFSCKEEKKVETIEIESQQTTETQKIVSLNGAVTEIVAALGHEKEIVGVDVTSTFPESVKNTAKDLGHVRSLSIENIVALQPTMILATEKDLSPELAEKIKNAGIQSSIFKQDFSVEGTKKLVAEVAGVLKHENFKSITEKIDADLQKIQPIEKAPKILFIYARGAGTLMVAGKNTPVEKAIAIAGGQNAITEFEDFKPLTPESLIKGNPDVILMFTSGLESVGGVDGLLKIQGIAQTNAGKNKKIIAMDGALLSGFGPRVGEAAAELNAALIKETK</sequence>
<protein>
    <submittedName>
        <fullName evidence="2">ABC transporter substrate-binding protein</fullName>
    </submittedName>
</protein>
<comment type="caution">
    <text evidence="2">The sequence shown here is derived from an EMBL/GenBank/DDBJ whole genome shotgun (WGS) entry which is preliminary data.</text>
</comment>
<gene>
    <name evidence="2" type="ORF">GV828_07575</name>
</gene>